<comment type="caution">
    <text evidence="2">The sequence shown here is derived from an EMBL/GenBank/DDBJ whole genome shotgun (WGS) entry which is preliminary data.</text>
</comment>
<keyword evidence="3" id="KW-1185">Reference proteome</keyword>
<protein>
    <recommendedName>
        <fullName evidence="1">Cthe-2314-like HEPN domain-containing protein</fullName>
    </recommendedName>
</protein>
<proteinExistence type="predicted"/>
<dbReference type="Pfam" id="PF18730">
    <property type="entry name" value="HEPN_Cthe2314"/>
    <property type="match status" value="1"/>
</dbReference>
<organism evidence="2 3">
    <name type="scientific">Paenibacillus taihuensis</name>
    <dbReference type="NCBI Taxonomy" id="1156355"/>
    <lineage>
        <taxon>Bacteria</taxon>
        <taxon>Bacillati</taxon>
        <taxon>Bacillota</taxon>
        <taxon>Bacilli</taxon>
        <taxon>Bacillales</taxon>
        <taxon>Paenibacillaceae</taxon>
        <taxon>Paenibacillus</taxon>
    </lineage>
</organism>
<evidence type="ECO:0000313" key="3">
    <source>
        <dbReference type="Proteomes" id="UP000256304"/>
    </source>
</evidence>
<name>A0A3D9RYQ2_9BACL</name>
<dbReference type="AlphaFoldDB" id="A0A3D9RYQ2"/>
<feature type="domain" description="Cthe-2314-like HEPN" evidence="1">
    <location>
        <begin position="95"/>
        <end position="221"/>
    </location>
</feature>
<gene>
    <name evidence="2" type="ORF">A8990_114113</name>
</gene>
<evidence type="ECO:0000313" key="2">
    <source>
        <dbReference type="EMBL" id="REE84578.1"/>
    </source>
</evidence>
<sequence>MFNVDMEEYIKYQHKYPDVLGKVAEAYNKYEEAHPPIFLTLNQHLKIFPVLNSWRIEICYIWDFCRMSMICAYTIYKGEFYDKFKVVPGKKLDREIDREMIFELQKFEYYLENVIYRTFSILEKYAHAVNLVLDLGLTEREISYARVKSKLYNEHGSHELTRAIKRFEKNEEVLKIIRETRNALTHRQDPLNPSFVNEDLEIELKEKLPERPEKITANIYAQKDPFLNTDKFFKTTDTFYHMLTKFIEHSLLEIPHVLNDRFQEEQAFYRDQHTKLFGPL</sequence>
<dbReference type="EMBL" id="QTTN01000014">
    <property type="protein sequence ID" value="REE84578.1"/>
    <property type="molecule type" value="Genomic_DNA"/>
</dbReference>
<dbReference type="InterPro" id="IPR041394">
    <property type="entry name" value="HEPN_Cthe2314"/>
</dbReference>
<dbReference type="RefSeq" id="WP_116189616.1">
    <property type="nucleotide sequence ID" value="NZ_QTTN01000014.1"/>
</dbReference>
<reference evidence="2 3" key="1">
    <citation type="submission" date="2018-08" db="EMBL/GenBank/DDBJ databases">
        <title>Genomic Encyclopedia of Type Strains, Phase III (KMG-III): the genomes of soil and plant-associated and newly described type strains.</title>
        <authorList>
            <person name="Whitman W."/>
        </authorList>
    </citation>
    <scope>NUCLEOTIDE SEQUENCE [LARGE SCALE GENOMIC DNA]</scope>
    <source>
        <strain evidence="2 3">CGMCC 1.10966</strain>
    </source>
</reference>
<accession>A0A3D9RYQ2</accession>
<dbReference type="Proteomes" id="UP000256304">
    <property type="component" value="Unassembled WGS sequence"/>
</dbReference>
<evidence type="ECO:0000259" key="1">
    <source>
        <dbReference type="Pfam" id="PF18730"/>
    </source>
</evidence>